<dbReference type="SUPFAM" id="SSF52172">
    <property type="entry name" value="CheY-like"/>
    <property type="match status" value="1"/>
</dbReference>
<dbReference type="SMART" id="SM00267">
    <property type="entry name" value="GGDEF"/>
    <property type="match status" value="1"/>
</dbReference>
<dbReference type="GO" id="GO:0003824">
    <property type="term" value="F:catalytic activity"/>
    <property type="evidence" value="ECO:0007669"/>
    <property type="project" value="UniProtKB-ARBA"/>
</dbReference>
<dbReference type="InterPro" id="IPR011006">
    <property type="entry name" value="CheY-like_superfamily"/>
</dbReference>
<dbReference type="PANTHER" id="PTHR46663">
    <property type="entry name" value="DIGUANYLATE CYCLASE DGCT-RELATED"/>
    <property type="match status" value="1"/>
</dbReference>
<sequence>MELNESLARRQARILVVDDCSRHAGSVAELLRFEGYERVETQTEAARVAALHAAHDFDLILLDLRMPDADGVAVMEELRRMRPGEMLPALIVTGYGSRKNEALAAGALDVIVKPYDPRELSLRVRNALRVRLLYREMMERAEANRAMAMHDALTGLPNRRMLLERMDNAILMARRNDRHMAALYIDLDRFKEVNDHLGHAGGDLLLQQVASRLANCVRQTDTVGRLGGDEFLMVLTEVRLPGEAAVPAAKIVRSLSEPFLIAGRHAGISASVGIAVYPEHGSTTAELLSVADAALYGMKLDGRNGFRFASEVVGGSKE</sequence>
<dbReference type="CDD" id="cd01949">
    <property type="entry name" value="GGDEF"/>
    <property type="match status" value="1"/>
</dbReference>
<dbReference type="Gene3D" id="3.40.50.2300">
    <property type="match status" value="1"/>
</dbReference>
<protein>
    <submittedName>
        <fullName evidence="4">Diguanylate cyclase</fullName>
    </submittedName>
</protein>
<dbReference type="RefSeq" id="WP_200596075.1">
    <property type="nucleotide sequence ID" value="NZ_JAEPBG010000013.1"/>
</dbReference>
<evidence type="ECO:0000313" key="4">
    <source>
        <dbReference type="EMBL" id="MBK4737623.1"/>
    </source>
</evidence>
<dbReference type="SMART" id="SM00448">
    <property type="entry name" value="REC"/>
    <property type="match status" value="1"/>
</dbReference>
<name>A0A934W950_9BURK</name>
<organism evidence="4 5">
    <name type="scientific">Noviherbaspirillum pedocola</name>
    <dbReference type="NCBI Taxonomy" id="2801341"/>
    <lineage>
        <taxon>Bacteria</taxon>
        <taxon>Pseudomonadati</taxon>
        <taxon>Pseudomonadota</taxon>
        <taxon>Betaproteobacteria</taxon>
        <taxon>Burkholderiales</taxon>
        <taxon>Oxalobacteraceae</taxon>
        <taxon>Noviherbaspirillum</taxon>
    </lineage>
</organism>
<comment type="caution">
    <text evidence="4">The sequence shown here is derived from an EMBL/GenBank/DDBJ whole genome shotgun (WGS) entry which is preliminary data.</text>
</comment>
<dbReference type="InterPro" id="IPR000160">
    <property type="entry name" value="GGDEF_dom"/>
</dbReference>
<dbReference type="EMBL" id="JAEPBG010000013">
    <property type="protein sequence ID" value="MBK4737623.1"/>
    <property type="molecule type" value="Genomic_DNA"/>
</dbReference>
<dbReference type="Pfam" id="PF00990">
    <property type="entry name" value="GGDEF"/>
    <property type="match status" value="1"/>
</dbReference>
<keyword evidence="1" id="KW-0597">Phosphoprotein</keyword>
<dbReference type="PROSITE" id="PS50887">
    <property type="entry name" value="GGDEF"/>
    <property type="match status" value="1"/>
</dbReference>
<evidence type="ECO:0000259" key="2">
    <source>
        <dbReference type="PROSITE" id="PS50110"/>
    </source>
</evidence>
<proteinExistence type="predicted"/>
<dbReference type="Pfam" id="PF00072">
    <property type="entry name" value="Response_reg"/>
    <property type="match status" value="1"/>
</dbReference>
<dbReference type="NCBIfam" id="TIGR00254">
    <property type="entry name" value="GGDEF"/>
    <property type="match status" value="1"/>
</dbReference>
<dbReference type="GO" id="GO:0000160">
    <property type="term" value="P:phosphorelay signal transduction system"/>
    <property type="evidence" value="ECO:0007669"/>
    <property type="project" value="InterPro"/>
</dbReference>
<dbReference type="InterPro" id="IPR029787">
    <property type="entry name" value="Nucleotide_cyclase"/>
</dbReference>
<keyword evidence="5" id="KW-1185">Reference proteome</keyword>
<dbReference type="PANTHER" id="PTHR46663:SF2">
    <property type="entry name" value="GGDEF DOMAIN-CONTAINING PROTEIN"/>
    <property type="match status" value="1"/>
</dbReference>
<reference evidence="4" key="1">
    <citation type="submission" date="2021-01" db="EMBL/GenBank/DDBJ databases">
        <title>Genome sequence of strain Noviherbaspirillum sp. DKR-6.</title>
        <authorList>
            <person name="Chaudhary D.K."/>
        </authorList>
    </citation>
    <scope>NUCLEOTIDE SEQUENCE</scope>
    <source>
        <strain evidence="4">DKR-6</strain>
    </source>
</reference>
<dbReference type="InterPro" id="IPR043128">
    <property type="entry name" value="Rev_trsase/Diguanyl_cyclase"/>
</dbReference>
<dbReference type="InterPro" id="IPR001789">
    <property type="entry name" value="Sig_transdc_resp-reg_receiver"/>
</dbReference>
<evidence type="ECO:0000259" key="3">
    <source>
        <dbReference type="PROSITE" id="PS50887"/>
    </source>
</evidence>
<dbReference type="Gene3D" id="3.30.70.270">
    <property type="match status" value="1"/>
</dbReference>
<evidence type="ECO:0000313" key="5">
    <source>
        <dbReference type="Proteomes" id="UP000622890"/>
    </source>
</evidence>
<feature type="modified residue" description="4-aspartylphosphate" evidence="1">
    <location>
        <position position="63"/>
    </location>
</feature>
<dbReference type="AlphaFoldDB" id="A0A934W950"/>
<feature type="domain" description="GGDEF" evidence="3">
    <location>
        <begin position="178"/>
        <end position="311"/>
    </location>
</feature>
<gene>
    <name evidence="4" type="ORF">JJB74_23635</name>
</gene>
<accession>A0A934W950</accession>
<dbReference type="SUPFAM" id="SSF55073">
    <property type="entry name" value="Nucleotide cyclase"/>
    <property type="match status" value="1"/>
</dbReference>
<dbReference type="FunFam" id="3.30.70.270:FF:000001">
    <property type="entry name" value="Diguanylate cyclase domain protein"/>
    <property type="match status" value="1"/>
</dbReference>
<dbReference type="PROSITE" id="PS50110">
    <property type="entry name" value="RESPONSE_REGULATORY"/>
    <property type="match status" value="1"/>
</dbReference>
<evidence type="ECO:0000256" key="1">
    <source>
        <dbReference type="PROSITE-ProRule" id="PRU00169"/>
    </source>
</evidence>
<dbReference type="InterPro" id="IPR052163">
    <property type="entry name" value="DGC-Regulatory_Protein"/>
</dbReference>
<dbReference type="Proteomes" id="UP000622890">
    <property type="component" value="Unassembled WGS sequence"/>
</dbReference>
<feature type="domain" description="Response regulatory" evidence="2">
    <location>
        <begin position="13"/>
        <end position="128"/>
    </location>
</feature>